<protein>
    <submittedName>
        <fullName evidence="2">Cupin domain-containing protein</fullName>
    </submittedName>
</protein>
<accession>A0A1M6N5Q4</accession>
<dbReference type="RefSeq" id="WP_073454768.1">
    <property type="nucleotide sequence ID" value="NZ_CALGVN010000007.1"/>
</dbReference>
<evidence type="ECO:0000259" key="1">
    <source>
        <dbReference type="Pfam" id="PF07883"/>
    </source>
</evidence>
<feature type="domain" description="Cupin type-2" evidence="1">
    <location>
        <begin position="40"/>
        <end position="103"/>
    </location>
</feature>
<keyword evidence="3" id="KW-1185">Reference proteome</keyword>
<dbReference type="EMBL" id="FRAP01000001">
    <property type="protein sequence ID" value="SHJ91000.1"/>
    <property type="molecule type" value="Genomic_DNA"/>
</dbReference>
<evidence type="ECO:0000313" key="2">
    <source>
        <dbReference type="EMBL" id="SHJ91000.1"/>
    </source>
</evidence>
<dbReference type="SUPFAM" id="SSF51182">
    <property type="entry name" value="RmlC-like cupins"/>
    <property type="match status" value="1"/>
</dbReference>
<dbReference type="PANTHER" id="PTHR43346:SF1">
    <property type="entry name" value="QUERCETIN 2,3-DIOXYGENASE-RELATED"/>
    <property type="match status" value="1"/>
</dbReference>
<name>A0A1M6N5Q4_PSETH</name>
<dbReference type="STRING" id="1848.SAMN05443637_10140"/>
<dbReference type="Gene3D" id="2.60.120.10">
    <property type="entry name" value="Jelly Rolls"/>
    <property type="match status" value="1"/>
</dbReference>
<dbReference type="InterPro" id="IPR013096">
    <property type="entry name" value="Cupin_2"/>
</dbReference>
<sequence length="155" mass="17071">MSIHASGASVPEDVADMGSASFRTKAVYGGSSSLMIATRPAGYHSRPHTHDCEQLNWLQSGELWVFVEDRAFHMRTGDFLRIPPGKIHWSWNKSDVPCTLVEVHTPGMQHDRLISGFAVGLFDDGEPQEFLGSPVTEFLPEDSTFDPGVAEKLAE</sequence>
<proteinExistence type="predicted"/>
<dbReference type="AlphaFoldDB" id="A0A1M6N5Q4"/>
<dbReference type="Pfam" id="PF07883">
    <property type="entry name" value="Cupin_2"/>
    <property type="match status" value="1"/>
</dbReference>
<dbReference type="InterPro" id="IPR014710">
    <property type="entry name" value="RmlC-like_jellyroll"/>
</dbReference>
<reference evidence="2 3" key="1">
    <citation type="submission" date="2016-11" db="EMBL/GenBank/DDBJ databases">
        <authorList>
            <person name="Jaros S."/>
            <person name="Januszkiewicz K."/>
            <person name="Wedrychowicz H."/>
        </authorList>
    </citation>
    <scope>NUCLEOTIDE SEQUENCE [LARGE SCALE GENOMIC DNA]</scope>
    <source>
        <strain evidence="2 3">DSM 43832</strain>
    </source>
</reference>
<dbReference type="PANTHER" id="PTHR43346">
    <property type="entry name" value="LIGAND BINDING DOMAIN PROTEIN, PUTATIVE (AFU_ORTHOLOGUE AFUA_6G14370)-RELATED"/>
    <property type="match status" value="1"/>
</dbReference>
<evidence type="ECO:0000313" key="3">
    <source>
        <dbReference type="Proteomes" id="UP000184363"/>
    </source>
</evidence>
<gene>
    <name evidence="2" type="ORF">SAMN05443637_10140</name>
</gene>
<dbReference type="InterPro" id="IPR052538">
    <property type="entry name" value="Flavonoid_dioxygenase-like"/>
</dbReference>
<dbReference type="OrthoDB" id="9791637at2"/>
<dbReference type="Proteomes" id="UP000184363">
    <property type="component" value="Unassembled WGS sequence"/>
</dbReference>
<organism evidence="2 3">
    <name type="scientific">Pseudonocardia thermophila</name>
    <dbReference type="NCBI Taxonomy" id="1848"/>
    <lineage>
        <taxon>Bacteria</taxon>
        <taxon>Bacillati</taxon>
        <taxon>Actinomycetota</taxon>
        <taxon>Actinomycetes</taxon>
        <taxon>Pseudonocardiales</taxon>
        <taxon>Pseudonocardiaceae</taxon>
        <taxon>Pseudonocardia</taxon>
    </lineage>
</organism>
<dbReference type="InterPro" id="IPR011051">
    <property type="entry name" value="RmlC_Cupin_sf"/>
</dbReference>